<name>A0AAW0WMN1_CHEQU</name>
<organism evidence="2 3">
    <name type="scientific">Cherax quadricarinatus</name>
    <name type="common">Australian red claw crayfish</name>
    <dbReference type="NCBI Taxonomy" id="27406"/>
    <lineage>
        <taxon>Eukaryota</taxon>
        <taxon>Metazoa</taxon>
        <taxon>Ecdysozoa</taxon>
        <taxon>Arthropoda</taxon>
        <taxon>Crustacea</taxon>
        <taxon>Multicrustacea</taxon>
        <taxon>Malacostraca</taxon>
        <taxon>Eumalacostraca</taxon>
        <taxon>Eucarida</taxon>
        <taxon>Decapoda</taxon>
        <taxon>Pleocyemata</taxon>
        <taxon>Astacidea</taxon>
        <taxon>Parastacoidea</taxon>
        <taxon>Parastacidae</taxon>
        <taxon>Cherax</taxon>
    </lineage>
</organism>
<evidence type="ECO:0000256" key="1">
    <source>
        <dbReference type="SAM" id="SignalP"/>
    </source>
</evidence>
<accession>A0AAW0WMN1</accession>
<keyword evidence="3" id="KW-1185">Reference proteome</keyword>
<feature type="signal peptide" evidence="1">
    <location>
        <begin position="1"/>
        <end position="37"/>
    </location>
</feature>
<comment type="caution">
    <text evidence="2">The sequence shown here is derived from an EMBL/GenBank/DDBJ whole genome shotgun (WGS) entry which is preliminary data.</text>
</comment>
<dbReference type="Proteomes" id="UP001445076">
    <property type="component" value="Unassembled WGS sequence"/>
</dbReference>
<reference evidence="2 3" key="1">
    <citation type="journal article" date="2024" name="BMC Genomics">
        <title>Genome assembly of redclaw crayfish (Cherax quadricarinatus) provides insights into its immune adaptation and hypoxia tolerance.</title>
        <authorList>
            <person name="Liu Z."/>
            <person name="Zheng J."/>
            <person name="Li H."/>
            <person name="Fang K."/>
            <person name="Wang S."/>
            <person name="He J."/>
            <person name="Zhou D."/>
            <person name="Weng S."/>
            <person name="Chi M."/>
            <person name="Gu Z."/>
            <person name="He J."/>
            <person name="Li F."/>
            <person name="Wang M."/>
        </authorList>
    </citation>
    <scope>NUCLEOTIDE SEQUENCE [LARGE SCALE GENOMIC DNA]</scope>
    <source>
        <strain evidence="2">ZL_2023a</strain>
    </source>
</reference>
<feature type="chain" id="PRO_5043631792" evidence="1">
    <location>
        <begin position="38"/>
        <end position="147"/>
    </location>
</feature>
<evidence type="ECO:0000313" key="3">
    <source>
        <dbReference type="Proteomes" id="UP001445076"/>
    </source>
</evidence>
<gene>
    <name evidence="2" type="ORF">OTU49_008822</name>
</gene>
<dbReference type="EMBL" id="JARKIK010000069">
    <property type="protein sequence ID" value="KAK8728843.1"/>
    <property type="molecule type" value="Genomic_DNA"/>
</dbReference>
<keyword evidence="1" id="KW-0732">Signal</keyword>
<proteinExistence type="predicted"/>
<dbReference type="AlphaFoldDB" id="A0AAW0WMN1"/>
<sequence>MRSHIHGVRSGQSMVALLTTLSPLAVSLLLWVSQSVAQENISNAINNNSSATTVSLGQRDNASVNNSDVKPVIYVDNPQHLRELQEQSFLRHSLRLSPGRSTDGKDGNVLGVSLLEQAATLGSQLRHIANNELGVTHMQATFDELPY</sequence>
<feature type="non-terminal residue" evidence="2">
    <location>
        <position position="147"/>
    </location>
</feature>
<evidence type="ECO:0000313" key="2">
    <source>
        <dbReference type="EMBL" id="KAK8728843.1"/>
    </source>
</evidence>
<protein>
    <submittedName>
        <fullName evidence="2">Uncharacterized protein</fullName>
    </submittedName>
</protein>